<dbReference type="Pfam" id="PF00400">
    <property type="entry name" value="WD40"/>
    <property type="match status" value="4"/>
</dbReference>
<dbReference type="PANTHER" id="PTHR19848:SF8">
    <property type="entry name" value="F-BOX AND WD REPEAT DOMAIN CONTAINING 7"/>
    <property type="match status" value="1"/>
</dbReference>
<dbReference type="PROSITE" id="PS00678">
    <property type="entry name" value="WD_REPEATS_1"/>
    <property type="match status" value="1"/>
</dbReference>
<gene>
    <name evidence="5" type="ORF">SCHPADRAFT_938661</name>
</gene>
<feature type="domain" description="NACHT" evidence="4">
    <location>
        <begin position="210"/>
        <end position="359"/>
    </location>
</feature>
<keyword evidence="6" id="KW-1185">Reference proteome</keyword>
<dbReference type="Pfam" id="PF24883">
    <property type="entry name" value="NPHP3_N"/>
    <property type="match status" value="1"/>
</dbReference>
<dbReference type="OrthoDB" id="538223at2759"/>
<name>A0A0H2RUM6_9AGAM</name>
<dbReference type="PROSITE" id="PS50082">
    <property type="entry name" value="WD_REPEATS_2"/>
    <property type="match status" value="3"/>
</dbReference>
<dbReference type="SMART" id="SM00320">
    <property type="entry name" value="WD40"/>
    <property type="match status" value="6"/>
</dbReference>
<keyword evidence="2" id="KW-0677">Repeat</keyword>
<dbReference type="InterPro" id="IPR036537">
    <property type="entry name" value="Adaptor_Cbl_N_dom_sf"/>
</dbReference>
<evidence type="ECO:0000313" key="6">
    <source>
        <dbReference type="Proteomes" id="UP000053477"/>
    </source>
</evidence>
<evidence type="ECO:0000256" key="3">
    <source>
        <dbReference type="PROSITE-ProRule" id="PRU00221"/>
    </source>
</evidence>
<evidence type="ECO:0000256" key="2">
    <source>
        <dbReference type="ARBA" id="ARBA00022737"/>
    </source>
</evidence>
<reference evidence="5 6" key="1">
    <citation type="submission" date="2015-04" db="EMBL/GenBank/DDBJ databases">
        <title>Complete genome sequence of Schizopora paradoxa KUC8140, a cosmopolitan wood degrader in East Asia.</title>
        <authorList>
            <consortium name="DOE Joint Genome Institute"/>
            <person name="Min B."/>
            <person name="Park H."/>
            <person name="Jang Y."/>
            <person name="Kim J.-J."/>
            <person name="Kim K.H."/>
            <person name="Pangilinan J."/>
            <person name="Lipzen A."/>
            <person name="Riley R."/>
            <person name="Grigoriev I.V."/>
            <person name="Spatafora J.W."/>
            <person name="Choi I.-G."/>
        </authorList>
    </citation>
    <scope>NUCLEOTIDE SEQUENCE [LARGE SCALE GENOMIC DNA]</scope>
    <source>
        <strain evidence="5 6">KUC8140</strain>
    </source>
</reference>
<dbReference type="InterPro" id="IPR019775">
    <property type="entry name" value="WD40_repeat_CS"/>
</dbReference>
<accession>A0A0H2RUM6</accession>
<dbReference type="InParanoid" id="A0A0H2RUM6"/>
<feature type="repeat" description="WD" evidence="3">
    <location>
        <begin position="854"/>
        <end position="898"/>
    </location>
</feature>
<keyword evidence="1 3" id="KW-0853">WD repeat</keyword>
<feature type="repeat" description="WD" evidence="3">
    <location>
        <begin position="768"/>
        <end position="809"/>
    </location>
</feature>
<dbReference type="CDD" id="cd00200">
    <property type="entry name" value="WD40"/>
    <property type="match status" value="1"/>
</dbReference>
<evidence type="ECO:0000256" key="1">
    <source>
        <dbReference type="ARBA" id="ARBA00022574"/>
    </source>
</evidence>
<proteinExistence type="predicted"/>
<dbReference type="EMBL" id="KQ085928">
    <property type="protein sequence ID" value="KLO15554.1"/>
    <property type="molecule type" value="Genomic_DNA"/>
</dbReference>
<dbReference type="Gene3D" id="2.130.10.10">
    <property type="entry name" value="YVTN repeat-like/Quinoprotein amine dehydrogenase"/>
    <property type="match status" value="3"/>
</dbReference>
<sequence length="1125" mass="126239">MKDNSEVRRTAKSALYIALDLTENAIDGLPIPGAKGIFSGVISMLKQVDTTNSNAETLDVLQKHVDYLRLEALGPLSGKNEAGIHPELKEDVEGLASELQTLIKPWVKRKRRKRIMRFITADEDKGDLRTLADDIGRAVERFQVLQLRRIREHQLSEQDSRFVENLTRAKDASFDSNRTRKIRSCLEGTRSELLQKISAWVESEDANEPRIFWLNGMAGLGKSTIARSVAEWAKNSDILGANFFFAHDVQDLHNAALLFPTLAYQLAKFDAGYERQLAKVLSEEADLDHREFATQFERLILEPLLASHQPSEPRRTILVVLDAIDECAPETSVREFLRILLTKSSAIPQKFLVFLTSRPEPHIQSAFAPRINNTKAAGFVLHDVEDSVVQRDIETYLRVEFHRVPEEELGLEIENGWPGEEDIKMLAGRCGRFFVYAATALRYVFDERDRSPRKHLNLLLAEKGCQETSVNPYSALDQLYMDVLSSAVSIRDGDESVGRRIRTVLGAVVVLRNILPFPDFAALLHLGEDEILSSLYHLHSIVVFQSHNSISSSPRFFHPSFPDFITDVHRCTDERFWVDTKLDEARLCEECLDIMMNTLIRDPLKLAVNGRNAREIPQDEVDAMANMAFPPLLRYACEFWSAHLLEGSFEKTPVLLEKLRRFADSFLLHWLEATTWLGLADKVVISTREVSILLRDVDEGLSSTLYDVHRFILYNRFLFVQDPSEVYKSALAFVPHDTQLCRMYDNFNLDSVRVLRGVDVSWPLLVTFLPHADEVTCIAYANDGKRIATGTRSGSITIWDAQSGAPKLYIAGGEHHAVRHIRFSNDHSVIASTNVVGSNIVVWDALSGVKQKTLEGHSDIVNGLDFKPSPTVDHILASASQDTSIRIWDVVSGRSLLQVPVLDPVSLSAVPVRSIAFHPSGDRMFSTSDDQTIRLWHSVSGSQMWCYSHPKHIIPEAILIKNDCIIFGDEDSNLFTMISTTDNPPTKMLSCGGQKIRCIFPSGVEDGLAVSIEDFGLHMFDIGKQEVYESVPYPTACVNHVAYRYPGLTAISIEGERTCALWDSAWRLETVDYGDHRGEVTSLALSDDASMLASGGGDDDCTVRIWSASNGQHLDTLEGHTNAVR</sequence>
<dbReference type="InterPro" id="IPR056884">
    <property type="entry name" value="NPHP3-like_N"/>
</dbReference>
<dbReference type="InterPro" id="IPR059179">
    <property type="entry name" value="MLKL-like_MCAfunc"/>
</dbReference>
<dbReference type="SUPFAM" id="SSF52540">
    <property type="entry name" value="P-loop containing nucleoside triphosphate hydrolases"/>
    <property type="match status" value="1"/>
</dbReference>
<feature type="repeat" description="WD" evidence="3">
    <location>
        <begin position="912"/>
        <end position="936"/>
    </location>
</feature>
<dbReference type="GO" id="GO:0007166">
    <property type="term" value="P:cell surface receptor signaling pathway"/>
    <property type="evidence" value="ECO:0007669"/>
    <property type="project" value="InterPro"/>
</dbReference>
<protein>
    <submittedName>
        <fullName evidence="5">WD40 repeat-like protein</fullName>
    </submittedName>
</protein>
<dbReference type="PANTHER" id="PTHR19848">
    <property type="entry name" value="WD40 REPEAT PROTEIN"/>
    <property type="match status" value="1"/>
</dbReference>
<dbReference type="Proteomes" id="UP000053477">
    <property type="component" value="Unassembled WGS sequence"/>
</dbReference>
<dbReference type="InterPro" id="IPR036322">
    <property type="entry name" value="WD40_repeat_dom_sf"/>
</dbReference>
<dbReference type="SUPFAM" id="SSF50978">
    <property type="entry name" value="WD40 repeat-like"/>
    <property type="match status" value="1"/>
</dbReference>
<dbReference type="AlphaFoldDB" id="A0A0H2RUM6"/>
<evidence type="ECO:0000313" key="5">
    <source>
        <dbReference type="EMBL" id="KLO15554.1"/>
    </source>
</evidence>
<evidence type="ECO:0000259" key="4">
    <source>
        <dbReference type="PROSITE" id="PS50837"/>
    </source>
</evidence>
<dbReference type="InterPro" id="IPR001680">
    <property type="entry name" value="WD40_rpt"/>
</dbReference>
<dbReference type="InterPro" id="IPR007111">
    <property type="entry name" value="NACHT_NTPase"/>
</dbReference>
<dbReference type="PROSITE" id="PS50294">
    <property type="entry name" value="WD_REPEATS_REGION"/>
    <property type="match status" value="3"/>
</dbReference>
<dbReference type="STRING" id="27342.A0A0H2RUM6"/>
<dbReference type="InterPro" id="IPR015943">
    <property type="entry name" value="WD40/YVTN_repeat-like_dom_sf"/>
</dbReference>
<dbReference type="InterPro" id="IPR027417">
    <property type="entry name" value="P-loop_NTPase"/>
</dbReference>
<dbReference type="Gene3D" id="3.40.50.300">
    <property type="entry name" value="P-loop containing nucleotide triphosphate hydrolases"/>
    <property type="match status" value="1"/>
</dbReference>
<dbReference type="PROSITE" id="PS50837">
    <property type="entry name" value="NACHT"/>
    <property type="match status" value="1"/>
</dbReference>
<organism evidence="5 6">
    <name type="scientific">Schizopora paradoxa</name>
    <dbReference type="NCBI Taxonomy" id="27342"/>
    <lineage>
        <taxon>Eukaryota</taxon>
        <taxon>Fungi</taxon>
        <taxon>Dikarya</taxon>
        <taxon>Basidiomycota</taxon>
        <taxon>Agaricomycotina</taxon>
        <taxon>Agaricomycetes</taxon>
        <taxon>Hymenochaetales</taxon>
        <taxon>Schizoporaceae</taxon>
        <taxon>Schizopora</taxon>
    </lineage>
</organism>
<dbReference type="Gene3D" id="1.20.930.20">
    <property type="entry name" value="Adaptor protein Cbl, N-terminal domain"/>
    <property type="match status" value="1"/>
</dbReference>
<dbReference type="CDD" id="cd21037">
    <property type="entry name" value="MLKL_NTD"/>
    <property type="match status" value="1"/>
</dbReference>